<reference evidence="3 4" key="1">
    <citation type="submission" date="2017-04" db="EMBL/GenBank/DDBJ databases">
        <title>Novel microbial lineages endemic to geothermal iron-oxide mats fill important gaps in the evolutionary history of Archaea.</title>
        <authorList>
            <person name="Jay Z.J."/>
            <person name="Beam J.P."/>
            <person name="Dlakic M."/>
            <person name="Rusch D.B."/>
            <person name="Kozubal M.A."/>
            <person name="Inskeep W.P."/>
        </authorList>
    </citation>
    <scope>NUCLEOTIDE SEQUENCE [LARGE SCALE GENOMIC DNA]</scope>
    <source>
        <strain evidence="3">ECH_B_SAG-F08</strain>
    </source>
</reference>
<gene>
    <name evidence="3" type="ORF">B9Q11_00100</name>
</gene>
<dbReference type="AlphaFoldDB" id="A0A2R6BP04"/>
<accession>A0A2R6BP04</accession>
<dbReference type="InterPro" id="IPR046342">
    <property type="entry name" value="CBS_dom_sf"/>
</dbReference>
<sequence length="56" mass="6174">MVSVDFGTPASELIDLFHKTQIPIIAVLDEKGRVVSTVSERELLIYLTKGSLNVET</sequence>
<name>A0A2R6BP04_9ARCH</name>
<evidence type="ECO:0000256" key="1">
    <source>
        <dbReference type="PROSITE-ProRule" id="PRU00703"/>
    </source>
</evidence>
<dbReference type="Pfam" id="PF00571">
    <property type="entry name" value="CBS"/>
    <property type="match status" value="1"/>
</dbReference>
<comment type="caution">
    <text evidence="3">The sequence shown here is derived from an EMBL/GenBank/DDBJ whole genome shotgun (WGS) entry which is preliminary data.</text>
</comment>
<feature type="domain" description="CBS" evidence="2">
    <location>
        <begin position="1"/>
        <end position="56"/>
    </location>
</feature>
<dbReference type="Proteomes" id="UP000240381">
    <property type="component" value="Unassembled WGS sequence"/>
</dbReference>
<evidence type="ECO:0000313" key="3">
    <source>
        <dbReference type="EMBL" id="PSO00388.1"/>
    </source>
</evidence>
<dbReference type="PROSITE" id="PS51371">
    <property type="entry name" value="CBS"/>
    <property type="match status" value="1"/>
</dbReference>
<organism evidence="3 4">
    <name type="scientific">Candidatus Marsarchaeota G2 archaeon ECH_B_SAG-F08</name>
    <dbReference type="NCBI Taxonomy" id="1978165"/>
    <lineage>
        <taxon>Archaea</taxon>
        <taxon>Candidatus Marsarchaeota</taxon>
        <taxon>Candidatus Marsarchaeota group 2</taxon>
    </lineage>
</organism>
<keyword evidence="1" id="KW-0129">CBS domain</keyword>
<proteinExistence type="predicted"/>
<dbReference type="EMBL" id="NEXM01000003">
    <property type="protein sequence ID" value="PSO00388.1"/>
    <property type="molecule type" value="Genomic_DNA"/>
</dbReference>
<dbReference type="Gene3D" id="3.10.580.10">
    <property type="entry name" value="CBS-domain"/>
    <property type="match status" value="1"/>
</dbReference>
<dbReference type="SUPFAM" id="SSF54631">
    <property type="entry name" value="CBS-domain pair"/>
    <property type="match status" value="1"/>
</dbReference>
<dbReference type="InterPro" id="IPR000644">
    <property type="entry name" value="CBS_dom"/>
</dbReference>
<protein>
    <recommendedName>
        <fullName evidence="2">CBS domain-containing protein</fullName>
    </recommendedName>
</protein>
<evidence type="ECO:0000313" key="4">
    <source>
        <dbReference type="Proteomes" id="UP000240381"/>
    </source>
</evidence>
<evidence type="ECO:0000259" key="2">
    <source>
        <dbReference type="PROSITE" id="PS51371"/>
    </source>
</evidence>